<dbReference type="Pfam" id="PF26540">
    <property type="entry name" value="GcpE_C"/>
    <property type="match status" value="1"/>
</dbReference>
<dbReference type="Proteomes" id="UP001056539">
    <property type="component" value="Chromosome"/>
</dbReference>
<evidence type="ECO:0000256" key="4">
    <source>
        <dbReference type="ARBA" id="ARBA00023004"/>
    </source>
</evidence>
<dbReference type="PIRSF" id="PIRSF004640">
    <property type="entry name" value="IspG"/>
    <property type="match status" value="1"/>
</dbReference>
<dbReference type="Pfam" id="PF04551">
    <property type="entry name" value="GcpE"/>
    <property type="match status" value="1"/>
</dbReference>
<dbReference type="InterPro" id="IPR045854">
    <property type="entry name" value="NO2/SO3_Rdtase_4Fe4S_sf"/>
</dbReference>
<evidence type="ECO:0000256" key="6">
    <source>
        <dbReference type="ARBA" id="ARBA00023229"/>
    </source>
</evidence>
<keyword evidence="5 7" id="KW-0411">Iron-sulfur</keyword>
<evidence type="ECO:0000256" key="2">
    <source>
        <dbReference type="ARBA" id="ARBA00022723"/>
    </source>
</evidence>
<dbReference type="GO" id="GO:0051539">
    <property type="term" value="F:4 iron, 4 sulfur cluster binding"/>
    <property type="evidence" value="ECO:0007669"/>
    <property type="project" value="UniProtKB-UniRule"/>
</dbReference>
<feature type="binding site" evidence="7">
    <location>
        <position position="305"/>
    </location>
    <ligand>
        <name>[4Fe-4S] cluster</name>
        <dbReference type="ChEBI" id="CHEBI:49883"/>
    </ligand>
</feature>
<evidence type="ECO:0000313" key="11">
    <source>
        <dbReference type="Proteomes" id="UP001056539"/>
    </source>
</evidence>
<feature type="binding site" evidence="7">
    <location>
        <position position="266"/>
    </location>
    <ligand>
        <name>[4Fe-4S] cluster</name>
        <dbReference type="ChEBI" id="CHEBI:49883"/>
    </ligand>
</feature>
<keyword evidence="1 7" id="KW-0004">4Fe-4S</keyword>
<protein>
    <recommendedName>
        <fullName evidence="7">4-hydroxy-3-methylbut-2-en-1-yl diphosphate synthase (flavodoxin)</fullName>
        <ecNumber evidence="7">1.17.7.3</ecNumber>
    </recommendedName>
    <alternativeName>
        <fullName evidence="7">1-hydroxy-2-methyl-2-(E)-butenyl 4-diphosphate synthase</fullName>
    </alternativeName>
</protein>
<comment type="similarity">
    <text evidence="7">Belongs to the IspG family.</text>
</comment>
<dbReference type="AlphaFoldDB" id="A0AAX3BCI6"/>
<reference evidence="10" key="1">
    <citation type="submission" date="2021-04" db="EMBL/GenBank/DDBJ databases">
        <authorList>
            <person name="Postec A."/>
        </authorList>
    </citation>
    <scope>NUCLEOTIDE SEQUENCE</scope>
    <source>
        <strain evidence="10">F1F22</strain>
    </source>
</reference>
<dbReference type="NCBIfam" id="NF001540">
    <property type="entry name" value="PRK00366.1"/>
    <property type="match status" value="1"/>
</dbReference>
<keyword evidence="11" id="KW-1185">Reference proteome</keyword>
<dbReference type="KEGG" id="taqu:KDW03_10945"/>
<dbReference type="EMBL" id="CP073355">
    <property type="protein sequence ID" value="URA09981.1"/>
    <property type="molecule type" value="Genomic_DNA"/>
</dbReference>
<dbReference type="PANTHER" id="PTHR30454:SF0">
    <property type="entry name" value="4-HYDROXY-3-METHYLBUT-2-EN-1-YL DIPHOSPHATE SYNTHASE (FERREDOXIN), CHLOROPLASTIC"/>
    <property type="match status" value="1"/>
</dbReference>
<accession>A0AAX3BCI6</accession>
<dbReference type="InterPro" id="IPR004588">
    <property type="entry name" value="IspG_bac-typ"/>
</dbReference>
<dbReference type="InterPro" id="IPR011005">
    <property type="entry name" value="Dihydropteroate_synth-like_sf"/>
</dbReference>
<feature type="binding site" evidence="7">
    <location>
        <position position="298"/>
    </location>
    <ligand>
        <name>[4Fe-4S] cluster</name>
        <dbReference type="ChEBI" id="CHEBI:49883"/>
    </ligand>
</feature>
<dbReference type="GO" id="GO:0005506">
    <property type="term" value="F:iron ion binding"/>
    <property type="evidence" value="ECO:0007669"/>
    <property type="project" value="InterPro"/>
</dbReference>
<comment type="pathway">
    <text evidence="7">Isoprenoid biosynthesis; isopentenyl diphosphate biosynthesis via DXP pathway; isopentenyl diphosphate from 1-deoxy-D-xylulose 5-phosphate: step 5/6.</text>
</comment>
<evidence type="ECO:0000256" key="5">
    <source>
        <dbReference type="ARBA" id="ARBA00023014"/>
    </source>
</evidence>
<keyword evidence="4 7" id="KW-0408">Iron</keyword>
<dbReference type="RefSeq" id="WP_271435113.1">
    <property type="nucleotide sequence ID" value="NZ_CP073355.1"/>
</dbReference>
<keyword evidence="2 7" id="KW-0479">Metal-binding</keyword>
<comment type="catalytic activity">
    <reaction evidence="7">
        <text>(2E)-4-hydroxy-3-methylbut-2-enyl diphosphate + oxidized [flavodoxin] + H2O + 2 H(+) = 2-C-methyl-D-erythritol 2,4-cyclic diphosphate + reduced [flavodoxin]</text>
        <dbReference type="Rhea" id="RHEA:43604"/>
        <dbReference type="Rhea" id="RHEA-COMP:10622"/>
        <dbReference type="Rhea" id="RHEA-COMP:10623"/>
        <dbReference type="ChEBI" id="CHEBI:15377"/>
        <dbReference type="ChEBI" id="CHEBI:15378"/>
        <dbReference type="ChEBI" id="CHEBI:57618"/>
        <dbReference type="ChEBI" id="CHEBI:58210"/>
        <dbReference type="ChEBI" id="CHEBI:58483"/>
        <dbReference type="ChEBI" id="CHEBI:128753"/>
        <dbReference type="EC" id="1.17.7.3"/>
    </reaction>
</comment>
<dbReference type="Gene3D" id="3.20.20.20">
    <property type="entry name" value="Dihydropteroate synthase-like"/>
    <property type="match status" value="1"/>
</dbReference>
<dbReference type="HAMAP" id="MF_00159">
    <property type="entry name" value="IspG"/>
    <property type="match status" value="1"/>
</dbReference>
<reference evidence="10" key="2">
    <citation type="submission" date="2022-06" db="EMBL/GenBank/DDBJ databases">
        <title>Thermospira aquatica gen. nov., sp. nov.</title>
        <authorList>
            <person name="Ben Ali Gam Z."/>
            <person name="Labat M."/>
        </authorList>
    </citation>
    <scope>NUCLEOTIDE SEQUENCE</scope>
    <source>
        <strain evidence="10">F1F22</strain>
    </source>
</reference>
<feature type="binding site" evidence="7">
    <location>
        <position position="263"/>
    </location>
    <ligand>
        <name>[4Fe-4S] cluster</name>
        <dbReference type="ChEBI" id="CHEBI:49883"/>
    </ligand>
</feature>
<dbReference type="Gene3D" id="3.30.413.10">
    <property type="entry name" value="Sulfite Reductase Hemoprotein, domain 1"/>
    <property type="match status" value="1"/>
</dbReference>
<evidence type="ECO:0000259" key="8">
    <source>
        <dbReference type="Pfam" id="PF04551"/>
    </source>
</evidence>
<keyword evidence="6 7" id="KW-0414">Isoprene biosynthesis</keyword>
<feature type="domain" description="IspG TIM-barrel" evidence="8">
    <location>
        <begin position="7"/>
        <end position="244"/>
    </location>
</feature>
<dbReference type="GO" id="GO:0046429">
    <property type="term" value="F:4-hydroxy-3-methylbut-2-en-1-yl diphosphate synthase activity (ferredoxin)"/>
    <property type="evidence" value="ECO:0007669"/>
    <property type="project" value="UniProtKB-UniRule"/>
</dbReference>
<dbReference type="SUPFAM" id="SSF51717">
    <property type="entry name" value="Dihydropteroate synthetase-like"/>
    <property type="match status" value="1"/>
</dbReference>
<name>A0AAX3BCI6_9SPIR</name>
<dbReference type="InterPro" id="IPR058578">
    <property type="entry name" value="IspG_TIM"/>
</dbReference>
<dbReference type="NCBIfam" id="TIGR00612">
    <property type="entry name" value="ispG_gcpE"/>
    <property type="match status" value="1"/>
</dbReference>
<gene>
    <name evidence="7 10" type="primary">ispG</name>
    <name evidence="10" type="synonym">gcpE</name>
    <name evidence="10" type="ORF">KDW03_10945</name>
</gene>
<dbReference type="PANTHER" id="PTHR30454">
    <property type="entry name" value="4-HYDROXY-3-METHYLBUT-2-EN-1-YL DIPHOSPHATE SYNTHASE"/>
    <property type="match status" value="1"/>
</dbReference>
<keyword evidence="3 7" id="KW-0560">Oxidoreductase</keyword>
<dbReference type="SUPFAM" id="SSF56014">
    <property type="entry name" value="Nitrite and sulphite reductase 4Fe-4S domain-like"/>
    <property type="match status" value="1"/>
</dbReference>
<dbReference type="EC" id="1.17.7.3" evidence="7"/>
<dbReference type="GO" id="GO:0019288">
    <property type="term" value="P:isopentenyl diphosphate biosynthetic process, methylerythritol 4-phosphate pathway"/>
    <property type="evidence" value="ECO:0007669"/>
    <property type="project" value="UniProtKB-UniRule"/>
</dbReference>
<evidence type="ECO:0000256" key="3">
    <source>
        <dbReference type="ARBA" id="ARBA00023002"/>
    </source>
</evidence>
<sequence length="359" mass="39483">MIKRRKTRQIYVGHVAVGGDAPISIQSMTSVPTVDVQAVLTQIRRLEEVGCDIVRLGVPDRESAQAIGEIKKYSKLPLVADIHFDYRLALIAIEQGVDGLRLNPGNIRNREHVEAVVRACKERKIPIRIGVNSGSIDRSRYAHPTAEALVDSALTHIKILEDLDFFDIKVSLKSSDVPTMVEAYRLFSTQRDYPLHLGVTEAGPLSQALIKSGIGIGSLLLDGIGDTLRVSITGDNLEDEVEAARIILRSLNLRKEGIEIISCPTCARKEFDVARTVELFQQKTRHIRHYLRVAIMGCVVNGPGEALESDIGIAIGKSSAIIIENGEKTSLKIPHPTPEAISDVLVKEVTKRIENQNLT</sequence>
<dbReference type="FunFam" id="3.20.20.20:FF:000001">
    <property type="entry name" value="4-hydroxy-3-methylbut-2-en-1-yl diphosphate synthase (flavodoxin)"/>
    <property type="match status" value="1"/>
</dbReference>
<comment type="cofactor">
    <cofactor evidence="7">
        <name>[4Fe-4S] cluster</name>
        <dbReference type="ChEBI" id="CHEBI:49883"/>
    </cofactor>
    <text evidence="7">Binds 1 [4Fe-4S] cluster.</text>
</comment>
<organism evidence="10 11">
    <name type="scientific">Thermospira aquatica</name>
    <dbReference type="NCBI Taxonomy" id="2828656"/>
    <lineage>
        <taxon>Bacteria</taxon>
        <taxon>Pseudomonadati</taxon>
        <taxon>Spirochaetota</taxon>
        <taxon>Spirochaetia</taxon>
        <taxon>Brevinematales</taxon>
        <taxon>Thermospiraceae</taxon>
        <taxon>Thermospira</taxon>
    </lineage>
</organism>
<evidence type="ECO:0000313" key="10">
    <source>
        <dbReference type="EMBL" id="URA09981.1"/>
    </source>
</evidence>
<dbReference type="GO" id="GO:0016114">
    <property type="term" value="P:terpenoid biosynthetic process"/>
    <property type="evidence" value="ECO:0007669"/>
    <property type="project" value="InterPro"/>
</dbReference>
<dbReference type="InterPro" id="IPR016425">
    <property type="entry name" value="IspG_bac"/>
</dbReference>
<dbReference type="GO" id="GO:0141197">
    <property type="term" value="F:4-hydroxy-3-methylbut-2-enyl-diphosphate synthase activity (flavodoxin)"/>
    <property type="evidence" value="ECO:0007669"/>
    <property type="project" value="UniProtKB-EC"/>
</dbReference>
<evidence type="ECO:0000256" key="7">
    <source>
        <dbReference type="HAMAP-Rule" id="MF_00159"/>
    </source>
</evidence>
<comment type="function">
    <text evidence="7">Converts 2C-methyl-D-erythritol 2,4-cyclodiphosphate (ME-2,4cPP) into 1-hydroxy-2-methyl-2-(E)-butenyl 4-diphosphate.</text>
</comment>
<evidence type="ECO:0000256" key="1">
    <source>
        <dbReference type="ARBA" id="ARBA00022485"/>
    </source>
</evidence>
<evidence type="ECO:0000259" key="9">
    <source>
        <dbReference type="Pfam" id="PF26540"/>
    </source>
</evidence>
<dbReference type="InterPro" id="IPR058579">
    <property type="entry name" value="IspG_C"/>
</dbReference>
<proteinExistence type="inferred from homology"/>
<feature type="domain" description="IspG C-terminal" evidence="9">
    <location>
        <begin position="259"/>
        <end position="348"/>
    </location>
</feature>